<dbReference type="AlphaFoldDB" id="A0A2N0X9G1"/>
<evidence type="ECO:0000313" key="1">
    <source>
        <dbReference type="EMBL" id="PKF69307.1"/>
    </source>
</evidence>
<dbReference type="Pfam" id="PF10096">
    <property type="entry name" value="DUF2334"/>
    <property type="match status" value="1"/>
</dbReference>
<sequence>MSAHLLVSISSIFDETRRAARSTVERLNQQGVGVSLLVAPHIDGSWHLAQDPATLEWVRAHLAGGGEWILNGFDQAVQGRRAEFAQLEEHEARLRLRGATRQLERLGLSARVFAPPRWRLSAGTLGVVPEFGFLAVGSTKGIHVVSPEVGAQRRCVRSRNLSVGEGFGAPGWWRRNVIAAARRGAQRGTVVRLSASARNLRDPKVARDFVGAVAAAMAEGAVPTTYEAVAQEAQVAQAAREA</sequence>
<dbReference type="InterPro" id="IPR018763">
    <property type="entry name" value="DUF2334"/>
</dbReference>
<dbReference type="InterPro" id="IPR011330">
    <property type="entry name" value="Glyco_hydro/deAcase_b/a-brl"/>
</dbReference>
<dbReference type="SUPFAM" id="SSF88713">
    <property type="entry name" value="Glycoside hydrolase/deacetylase"/>
    <property type="match status" value="1"/>
</dbReference>
<accession>A0A2N0X9G1</accession>
<reference evidence="1 2" key="1">
    <citation type="submission" date="2017-12" db="EMBL/GenBank/DDBJ databases">
        <title>Corynebacterium mastitidis 16-1433 Genome.</title>
        <authorList>
            <person name="Gulvik C.A."/>
        </authorList>
    </citation>
    <scope>NUCLEOTIDE SEQUENCE [LARGE SCALE GENOMIC DNA]</scope>
    <source>
        <strain evidence="1 2">16-1433</strain>
    </source>
</reference>
<dbReference type="STRING" id="1121365.GCA_000375365_00749"/>
<protein>
    <submittedName>
        <fullName evidence="1">DUF2334 domain-containing protein</fullName>
    </submittedName>
</protein>
<comment type="caution">
    <text evidence="1">The sequence shown here is derived from an EMBL/GenBank/DDBJ whole genome shotgun (WGS) entry which is preliminary data.</text>
</comment>
<gene>
    <name evidence="1" type="ORF">CXB45_02185</name>
</gene>
<dbReference type="Gene3D" id="3.20.20.370">
    <property type="entry name" value="Glycoside hydrolase/deacetylase"/>
    <property type="match status" value="1"/>
</dbReference>
<name>A0A2N0X9G1_9CORY</name>
<dbReference type="Proteomes" id="UP000233249">
    <property type="component" value="Unassembled WGS sequence"/>
</dbReference>
<dbReference type="EMBL" id="PJAF01000004">
    <property type="protein sequence ID" value="PKF69307.1"/>
    <property type="molecule type" value="Genomic_DNA"/>
</dbReference>
<proteinExistence type="predicted"/>
<evidence type="ECO:0000313" key="2">
    <source>
        <dbReference type="Proteomes" id="UP000233249"/>
    </source>
</evidence>
<dbReference type="RefSeq" id="WP_101172994.1">
    <property type="nucleotide sequence ID" value="NZ_JAKRKB010000008.1"/>
</dbReference>
<organism evidence="1 2">
    <name type="scientific">Corynebacterium mastitidis</name>
    <dbReference type="NCBI Taxonomy" id="161890"/>
    <lineage>
        <taxon>Bacteria</taxon>
        <taxon>Bacillati</taxon>
        <taxon>Actinomycetota</taxon>
        <taxon>Actinomycetes</taxon>
        <taxon>Mycobacteriales</taxon>
        <taxon>Corynebacteriaceae</taxon>
        <taxon>Corynebacterium</taxon>
    </lineage>
</organism>
<dbReference type="OrthoDB" id="5242819at2"/>
<dbReference type="GO" id="GO:0005975">
    <property type="term" value="P:carbohydrate metabolic process"/>
    <property type="evidence" value="ECO:0007669"/>
    <property type="project" value="InterPro"/>
</dbReference>